<evidence type="ECO:0000256" key="1">
    <source>
        <dbReference type="PIRSR" id="PIRSR000440-1"/>
    </source>
</evidence>
<accession>A0A5M4B0P0</accession>
<organism evidence="2 3">
    <name type="scientific">Prolixibacter bellariivorans</name>
    <dbReference type="NCBI Taxonomy" id="314319"/>
    <lineage>
        <taxon>Bacteria</taxon>
        <taxon>Pseudomonadati</taxon>
        <taxon>Bacteroidota</taxon>
        <taxon>Bacteroidia</taxon>
        <taxon>Marinilabiliales</taxon>
        <taxon>Prolixibacteraceae</taxon>
        <taxon>Prolixibacter</taxon>
    </lineage>
</organism>
<reference evidence="2 3" key="1">
    <citation type="submission" date="2019-10" db="EMBL/GenBank/DDBJ databases">
        <title>Prolixibacter strains distinguished by the presence of nitrate reductase genes were adept at nitrate-dependent anaerobic corrosion of metallic iron and carbon steel.</title>
        <authorList>
            <person name="Iino T."/>
            <person name="Shono N."/>
            <person name="Ito K."/>
            <person name="Nakamura R."/>
            <person name="Sueoka K."/>
            <person name="Harayama S."/>
            <person name="Ohkuma M."/>
        </authorList>
    </citation>
    <scope>NUCLEOTIDE SEQUENCE [LARGE SCALE GENOMIC DNA]</scope>
    <source>
        <strain evidence="2 3">JCM 13498</strain>
    </source>
</reference>
<sequence>MKKIDLNSWNRREHFAFFSQFDEPFFSIVAEVDCTVAYRKAKEQDIPFFIWYLYQSLLAANQVEPFRYRIIDNEVVVLDEIHASSTVAREDHTFGFTFMPYREDIKAFVAEALPEIERVQQLEGLCFDEKTSRTDVIHYSSIPWINFTALTHARHNARKDSVPKISFGQYQEKEGKLMMPVSVTVHHGLMDGYHVGLFLTKFQKLLES</sequence>
<dbReference type="EMBL" id="BLAX01000001">
    <property type="protein sequence ID" value="GET33725.1"/>
    <property type="molecule type" value="Genomic_DNA"/>
</dbReference>
<feature type="active site" description="Proton acceptor" evidence="1">
    <location>
        <position position="187"/>
    </location>
</feature>
<dbReference type="OrthoDB" id="9801766at2"/>
<protein>
    <submittedName>
        <fullName evidence="2">Chloramphenicol acetyltransferase</fullName>
    </submittedName>
</protein>
<dbReference type="PIRSF" id="PIRSF000440">
    <property type="entry name" value="CAT"/>
    <property type="match status" value="1"/>
</dbReference>
<dbReference type="SUPFAM" id="SSF52777">
    <property type="entry name" value="CoA-dependent acyltransferases"/>
    <property type="match status" value="1"/>
</dbReference>
<dbReference type="GO" id="GO:0008811">
    <property type="term" value="F:chloramphenicol O-acetyltransferase activity"/>
    <property type="evidence" value="ECO:0007669"/>
    <property type="project" value="InterPro"/>
</dbReference>
<name>A0A5M4B0P0_9BACT</name>
<dbReference type="Proteomes" id="UP000391834">
    <property type="component" value="Unassembled WGS sequence"/>
</dbReference>
<dbReference type="InterPro" id="IPR001707">
    <property type="entry name" value="Cmp_AcTrfase"/>
</dbReference>
<dbReference type="RefSeq" id="WP_025864271.1">
    <property type="nucleotide sequence ID" value="NZ_BLAX01000001.1"/>
</dbReference>
<comment type="caution">
    <text evidence="2">The sequence shown here is derived from an EMBL/GenBank/DDBJ whole genome shotgun (WGS) entry which is preliminary data.</text>
</comment>
<dbReference type="Pfam" id="PF00302">
    <property type="entry name" value="CAT"/>
    <property type="match status" value="1"/>
</dbReference>
<keyword evidence="3" id="KW-1185">Reference proteome</keyword>
<dbReference type="SMART" id="SM01059">
    <property type="entry name" value="CAT"/>
    <property type="match status" value="1"/>
</dbReference>
<dbReference type="PANTHER" id="PTHR38474">
    <property type="entry name" value="SLR0299 PROTEIN"/>
    <property type="match status" value="1"/>
</dbReference>
<proteinExistence type="predicted"/>
<dbReference type="Gene3D" id="3.30.559.10">
    <property type="entry name" value="Chloramphenicol acetyltransferase-like domain"/>
    <property type="match status" value="1"/>
</dbReference>
<dbReference type="PANTHER" id="PTHR38474:SF1">
    <property type="entry name" value="SLR0299 PROTEIN"/>
    <property type="match status" value="1"/>
</dbReference>
<gene>
    <name evidence="2" type="ORF">PbJCM13498_25880</name>
</gene>
<evidence type="ECO:0000313" key="3">
    <source>
        <dbReference type="Proteomes" id="UP000391834"/>
    </source>
</evidence>
<dbReference type="InterPro" id="IPR023213">
    <property type="entry name" value="CAT-like_dom_sf"/>
</dbReference>
<evidence type="ECO:0000313" key="2">
    <source>
        <dbReference type="EMBL" id="GET33725.1"/>
    </source>
</evidence>
<keyword evidence="2" id="KW-0808">Transferase</keyword>
<dbReference type="AlphaFoldDB" id="A0A5M4B0P0"/>